<dbReference type="InterPro" id="IPR024983">
    <property type="entry name" value="CHAT_dom"/>
</dbReference>
<proteinExistence type="predicted"/>
<dbReference type="Gene3D" id="1.25.40.10">
    <property type="entry name" value="Tetratricopeptide repeat domain"/>
    <property type="match status" value="3"/>
</dbReference>
<dbReference type="PROSITE" id="PS50005">
    <property type="entry name" value="TPR"/>
    <property type="match status" value="1"/>
</dbReference>
<keyword evidence="4" id="KW-1185">Reference proteome</keyword>
<accession>A0A1Z4MSA8</accession>
<dbReference type="SMART" id="SM00028">
    <property type="entry name" value="TPR"/>
    <property type="match status" value="4"/>
</dbReference>
<name>A0A1Z4MSA8_9CYAN</name>
<dbReference type="SUPFAM" id="SSF48452">
    <property type="entry name" value="TPR-like"/>
    <property type="match status" value="2"/>
</dbReference>
<protein>
    <recommendedName>
        <fullName evidence="2">CHAT domain-containing protein</fullName>
    </recommendedName>
</protein>
<feature type="repeat" description="TPR" evidence="1">
    <location>
        <begin position="263"/>
        <end position="296"/>
    </location>
</feature>
<dbReference type="RefSeq" id="WP_096573583.1">
    <property type="nucleotide sequence ID" value="NZ_CAWNJS010000001.1"/>
</dbReference>
<evidence type="ECO:0000259" key="2">
    <source>
        <dbReference type="Pfam" id="PF12770"/>
    </source>
</evidence>
<evidence type="ECO:0000313" key="3">
    <source>
        <dbReference type="EMBL" id="BAY96357.1"/>
    </source>
</evidence>
<dbReference type="AlphaFoldDB" id="A0A1Z4MSA8"/>
<dbReference type="InterPro" id="IPR019734">
    <property type="entry name" value="TPR_rpt"/>
</dbReference>
<reference evidence="3 4" key="1">
    <citation type="submission" date="2017-06" db="EMBL/GenBank/DDBJ databases">
        <title>Genome sequencing of cyanobaciteial culture collection at National Institute for Environmental Studies (NIES).</title>
        <authorList>
            <person name="Hirose Y."/>
            <person name="Shimura Y."/>
            <person name="Fujisawa T."/>
            <person name="Nakamura Y."/>
            <person name="Kawachi M."/>
        </authorList>
    </citation>
    <scope>NUCLEOTIDE SEQUENCE [LARGE SCALE GENOMIC DNA]</scope>
    <source>
        <strain evidence="3 4">NIES-37</strain>
    </source>
</reference>
<dbReference type="PANTHER" id="PTHR10098">
    <property type="entry name" value="RAPSYN-RELATED"/>
    <property type="match status" value="1"/>
</dbReference>
<evidence type="ECO:0000256" key="1">
    <source>
        <dbReference type="PROSITE-ProRule" id="PRU00339"/>
    </source>
</evidence>
<gene>
    <name evidence="3" type="ORF">NIES37_02890</name>
</gene>
<dbReference type="InterPro" id="IPR011990">
    <property type="entry name" value="TPR-like_helical_dom_sf"/>
</dbReference>
<dbReference type="KEGG" id="ttq:NIES37_02890"/>
<feature type="domain" description="CHAT" evidence="2">
    <location>
        <begin position="624"/>
        <end position="898"/>
    </location>
</feature>
<sequence>MFIFLLLTALSLGKYPHVFSQVTSIAAIINSQVSSNPTPNTQSLLEKGLSLYQQEQYSPALEIFQQAYAAFQGKGEKLNQALVLNYLSLTYQQLGNLTDAEKSSAESWQLLQNKSDSKDYLSILAQALNTQGQLQLAKGETEKALTSWQAATATYNKIGDQVGKIGSQINQAEALQTLGFYRRATITLEEIKRNLDQQPDSLLKVTGLLSLGNTLRVVGDVTQSRQILAQSCEMQAKRSHSENLCNPQTTTPVQPIPESEKLAEILLSLGNTAQVQQNTQEAIEFYQRAASLSPQQTTQLQAQLNQLNLLTQSSATPEIQPQILALVNTLPAKLETLPPSRSSVFARINFAQTLLKLAKTGLLPKSDITSQDNCTAAASLCTAAKIVATGYQQAQNLADVRSQSYALGTLGSLYERTQQWNQAQILTQQALKLALGIQARDIAYRWQWQLGRILSATGNPKNNQLGAIAAYDQAVKNLKSIRRDLVSVNRDAQFSFRDEVEPVYREYVSLLLPKTGEPSADNLDKARKVIESLQLAELDNFFRQACLDSKPVQIDDIDQQRQTAVIYPVILSDRVATIVSLPNQQKNKSLKLHTVVIPKNQFETTVKELHKKIFAVSAHEFIRTSQQVYDWLIRPIETDLQNSGVKNLVFVLDGTLQNIPISALYDRQKKQYLIQKQYNIAITPGLELLPPQPLAKKQLQALVGGLSEARDEFPALPGVKYELEQIKTIFSTSGNFLDKNFTPQTIEQAIKSFSGGILHLATHGKFSSKVEDTFILTWNTRLNVRDFSSVLKSHETSKQGVIDLLILSACETAAGDNRAALGIAGIAVQSGARSTLATLWSVNDEATAALMIQFYKEIAHHQKKAEALRNAQLYLLSGELNPRFKHPYFWAPFVLVGNWQ</sequence>
<dbReference type="Pfam" id="PF12770">
    <property type="entry name" value="CHAT"/>
    <property type="match status" value="1"/>
</dbReference>
<keyword evidence="1" id="KW-0802">TPR repeat</keyword>
<organism evidence="3 4">
    <name type="scientific">Tolypothrix tenuis PCC 7101</name>
    <dbReference type="NCBI Taxonomy" id="231146"/>
    <lineage>
        <taxon>Bacteria</taxon>
        <taxon>Bacillati</taxon>
        <taxon>Cyanobacteriota</taxon>
        <taxon>Cyanophyceae</taxon>
        <taxon>Nostocales</taxon>
        <taxon>Tolypothrichaceae</taxon>
        <taxon>Tolypothrix</taxon>
    </lineage>
</organism>
<dbReference type="EMBL" id="AP018248">
    <property type="protein sequence ID" value="BAY96357.1"/>
    <property type="molecule type" value="Genomic_DNA"/>
</dbReference>
<dbReference type="Proteomes" id="UP000218785">
    <property type="component" value="Chromosome"/>
</dbReference>
<dbReference type="PANTHER" id="PTHR10098:SF112">
    <property type="entry name" value="SLR0380 PROTEIN"/>
    <property type="match status" value="1"/>
</dbReference>
<evidence type="ECO:0000313" key="4">
    <source>
        <dbReference type="Proteomes" id="UP000218785"/>
    </source>
</evidence>